<dbReference type="InterPro" id="IPR040319">
    <property type="entry name" value="LSD1-like"/>
</dbReference>
<evidence type="ECO:0000256" key="1">
    <source>
        <dbReference type="ARBA" id="ARBA00004123"/>
    </source>
</evidence>
<evidence type="ECO:0000313" key="5">
    <source>
        <dbReference type="EMBL" id="KAF9667036.1"/>
    </source>
</evidence>
<evidence type="ECO:0000256" key="2">
    <source>
        <dbReference type="ARBA" id="ARBA00023242"/>
    </source>
</evidence>
<proteinExistence type="predicted"/>
<dbReference type="AlphaFoldDB" id="A0A835JCS4"/>
<reference evidence="5 6" key="1">
    <citation type="submission" date="2020-10" db="EMBL/GenBank/DDBJ databases">
        <title>Plant Genome Project.</title>
        <authorList>
            <person name="Zhang R.-G."/>
        </authorList>
    </citation>
    <scope>NUCLEOTIDE SEQUENCE [LARGE SCALE GENOMIC DNA]</scope>
    <source>
        <strain evidence="5">FAFU-HL-1</strain>
        <tissue evidence="5">Leaf</tissue>
    </source>
</reference>
<evidence type="ECO:0000256" key="3">
    <source>
        <dbReference type="SAM" id="Phobius"/>
    </source>
</evidence>
<dbReference type="InterPro" id="IPR005735">
    <property type="entry name" value="Znf_LSD1"/>
</dbReference>
<feature type="transmembrane region" description="Helical" evidence="3">
    <location>
        <begin position="131"/>
        <end position="151"/>
    </location>
</feature>
<sequence>MGFLMFCCREKEEDKQREMQSQVVCRGCASVLLYPSGATNVCCALCSTVTSIPSPGTMNAGYLEIWVLLLFVNCFIEVVALDVVYHSLVDNRIVSAWWSVIQEPPWFENRNAQSWCYPQGIKVSFQIPYPVTYLVCIITADSLAPFFFVWYKSLGYNQLAHVNCGNCWTTLMYPNGSPSVKCPVCQYVTNVSLLPITNSHLKLLPEVFADTIRLVLCCTADLDILLVFVSPATIINMANMRVPLPANRPNGISGTTPSTSMTQTVVVENPMSVDESGKLVSNVVVGVTTEKKSTPVRF</sequence>
<keyword evidence="3" id="KW-0472">Membrane</keyword>
<feature type="transmembrane region" description="Helical" evidence="3">
    <location>
        <begin position="65"/>
        <end position="85"/>
    </location>
</feature>
<keyword evidence="3" id="KW-1133">Transmembrane helix</keyword>
<dbReference type="GO" id="GO:0005634">
    <property type="term" value="C:nucleus"/>
    <property type="evidence" value="ECO:0007669"/>
    <property type="project" value="UniProtKB-SubCell"/>
</dbReference>
<evidence type="ECO:0000313" key="6">
    <source>
        <dbReference type="Proteomes" id="UP000657918"/>
    </source>
</evidence>
<dbReference type="Pfam" id="PF06943">
    <property type="entry name" value="zf-LSD1"/>
    <property type="match status" value="2"/>
</dbReference>
<dbReference type="Proteomes" id="UP000657918">
    <property type="component" value="Chromosome 16"/>
</dbReference>
<name>A0A835JCS4_9ROSI</name>
<comment type="caution">
    <text evidence="5">The sequence shown here is derived from an EMBL/GenBank/DDBJ whole genome shotgun (WGS) entry which is preliminary data.</text>
</comment>
<keyword evidence="6" id="KW-1185">Reference proteome</keyword>
<dbReference type="PANTHER" id="PTHR31747:SF3">
    <property type="entry name" value="PROTEIN LSD1"/>
    <property type="match status" value="1"/>
</dbReference>
<organism evidence="5 6">
    <name type="scientific">Salix dunnii</name>
    <dbReference type="NCBI Taxonomy" id="1413687"/>
    <lineage>
        <taxon>Eukaryota</taxon>
        <taxon>Viridiplantae</taxon>
        <taxon>Streptophyta</taxon>
        <taxon>Embryophyta</taxon>
        <taxon>Tracheophyta</taxon>
        <taxon>Spermatophyta</taxon>
        <taxon>Magnoliopsida</taxon>
        <taxon>eudicotyledons</taxon>
        <taxon>Gunneridae</taxon>
        <taxon>Pentapetalae</taxon>
        <taxon>rosids</taxon>
        <taxon>fabids</taxon>
        <taxon>Malpighiales</taxon>
        <taxon>Salicaceae</taxon>
        <taxon>Saliceae</taxon>
        <taxon>Salix</taxon>
    </lineage>
</organism>
<dbReference type="NCBIfam" id="TIGR01053">
    <property type="entry name" value="LSD1"/>
    <property type="match status" value="2"/>
</dbReference>
<comment type="subcellular location">
    <subcellularLocation>
        <location evidence="1">Nucleus</location>
    </subcellularLocation>
</comment>
<accession>A0A835JCS4</accession>
<protein>
    <recommendedName>
        <fullName evidence="4">Zinc finger LSD1-type domain-containing protein</fullName>
    </recommendedName>
</protein>
<dbReference type="PANTHER" id="PTHR31747">
    <property type="entry name" value="PROTEIN LSD1"/>
    <property type="match status" value="1"/>
</dbReference>
<keyword evidence="3" id="KW-0812">Transmembrane</keyword>
<feature type="domain" description="Zinc finger LSD1-type" evidence="4">
    <location>
        <begin position="25"/>
        <end position="49"/>
    </location>
</feature>
<dbReference type="EMBL" id="JADGMS010000016">
    <property type="protein sequence ID" value="KAF9667036.1"/>
    <property type="molecule type" value="Genomic_DNA"/>
</dbReference>
<feature type="domain" description="Zinc finger LSD1-type" evidence="4">
    <location>
        <begin position="164"/>
        <end position="188"/>
    </location>
</feature>
<gene>
    <name evidence="5" type="ORF">SADUNF_Sadunf16G0291000</name>
</gene>
<evidence type="ECO:0000259" key="4">
    <source>
        <dbReference type="Pfam" id="PF06943"/>
    </source>
</evidence>
<dbReference type="OrthoDB" id="5594417at2759"/>
<keyword evidence="2" id="KW-0539">Nucleus</keyword>